<name>A0A4R2HTW2_9GAMM</name>
<dbReference type="AlphaFoldDB" id="A0A4R2HTW2"/>
<dbReference type="RefSeq" id="WP_132000238.1">
    <property type="nucleotide sequence ID" value="NZ_JACGXM010000010.1"/>
</dbReference>
<evidence type="ECO:0000313" key="3">
    <source>
        <dbReference type="Proteomes" id="UP000294862"/>
    </source>
</evidence>
<dbReference type="Gene3D" id="2.80.10.50">
    <property type="match status" value="1"/>
</dbReference>
<dbReference type="EMBL" id="SLWQ01000016">
    <property type="protein sequence ID" value="TCO34843.1"/>
    <property type="molecule type" value="Genomic_DNA"/>
</dbReference>
<feature type="chain" id="PRO_5020845565" evidence="1">
    <location>
        <begin position="25"/>
        <end position="464"/>
    </location>
</feature>
<dbReference type="InterPro" id="IPR013431">
    <property type="entry name" value="Delta_60_rpt"/>
</dbReference>
<dbReference type="OrthoDB" id="7032963at2"/>
<keyword evidence="3" id="KW-1185">Reference proteome</keyword>
<sequence length="464" mass="48535">MATHTTMFRTLLACGLLQAGVATALPLDGALDTNWGLFNSGKSPIAFDYGGSMVDYANASVIGPDGSMYISGTVRDANGIARIGVTRLLPNGLIDTSFGNDGRAITQTSQGELFNTAGIVMRNNSLLVGGYKKTTVDNWDFVLCAFSTQGVPLLFNSTLTQCVTASIEPGPSLSRDIPYSMAVQPDGKIVMAGTTAVANVADTYAAFMRFETSGALDHSFGLSSSGIQIMRTGNFIRHQINAVAIASNGKIVAVGKTDVVGGNDSSALIVRLEPDGTVDHLSPSDECVFSVDGSDSRDTELLDLALVPGSGGEDDLITVGYAQMSGTVHSGLIAKRRGSTCAYDTSFSGGDGTNGYSIVTDGDSLTFQSVAVQPNVGYVVAANYTPSGGDGDWLIGRYRPNGTADLLISQIDFGLIHTSDVVADVHVFHDGIYIAGSWLKTGANYDFGAARLLLDQIFADGFDD</sequence>
<dbReference type="Pfam" id="PF17164">
    <property type="entry name" value="DUF5122"/>
    <property type="match status" value="3"/>
</dbReference>
<reference evidence="2 3" key="1">
    <citation type="journal article" date="2015" name="Stand. Genomic Sci.">
        <title>Genomic Encyclopedia of Bacterial and Archaeal Type Strains, Phase III: the genomes of soil and plant-associated and newly described type strains.</title>
        <authorList>
            <person name="Whitman W.B."/>
            <person name="Woyke T."/>
            <person name="Klenk H.P."/>
            <person name="Zhou Y."/>
            <person name="Lilburn T.G."/>
            <person name="Beck B.J."/>
            <person name="De Vos P."/>
            <person name="Vandamme P."/>
            <person name="Eisen J.A."/>
            <person name="Garrity G."/>
            <person name="Hugenholtz P."/>
            <person name="Kyrpides N.C."/>
        </authorList>
    </citation>
    <scope>NUCLEOTIDE SEQUENCE [LARGE SCALE GENOMIC DNA]</scope>
    <source>
        <strain evidence="2 3">A3</strain>
    </source>
</reference>
<comment type="caution">
    <text evidence="2">The sequence shown here is derived from an EMBL/GenBank/DDBJ whole genome shotgun (WGS) entry which is preliminary data.</text>
</comment>
<dbReference type="NCBIfam" id="TIGR02608">
    <property type="entry name" value="delta_60_rpt"/>
    <property type="match status" value="3"/>
</dbReference>
<gene>
    <name evidence="2" type="ORF">EV148_11623</name>
</gene>
<accession>A0A4R2HTW2</accession>
<evidence type="ECO:0000256" key="1">
    <source>
        <dbReference type="SAM" id="SignalP"/>
    </source>
</evidence>
<keyword evidence="1" id="KW-0732">Signal</keyword>
<proteinExistence type="predicted"/>
<dbReference type="Proteomes" id="UP000294862">
    <property type="component" value="Unassembled WGS sequence"/>
</dbReference>
<protein>
    <submittedName>
        <fullName evidence="2">Putative delta-60 repeat protein</fullName>
    </submittedName>
</protein>
<evidence type="ECO:0000313" key="2">
    <source>
        <dbReference type="EMBL" id="TCO34843.1"/>
    </source>
</evidence>
<feature type="signal peptide" evidence="1">
    <location>
        <begin position="1"/>
        <end position="24"/>
    </location>
</feature>
<organism evidence="2 3">
    <name type="scientific">Dokdonella fugitiva</name>
    <dbReference type="NCBI Taxonomy" id="328517"/>
    <lineage>
        <taxon>Bacteria</taxon>
        <taxon>Pseudomonadati</taxon>
        <taxon>Pseudomonadota</taxon>
        <taxon>Gammaproteobacteria</taxon>
        <taxon>Lysobacterales</taxon>
        <taxon>Rhodanobacteraceae</taxon>
        <taxon>Dokdonella</taxon>
    </lineage>
</organism>